<name>A0A6J6KI46_9ZZZZ</name>
<evidence type="ECO:0000313" key="1">
    <source>
        <dbReference type="EMBL" id="CAB4649490.1"/>
    </source>
</evidence>
<sequence>MSYDDSGIIDEPVQVELGDTESILEDVIHTIASAPNVPLSSTPRIDRDHVVALLQDAQACMPEEIRQARWMLKERAEFMAKTQREADEIVEAARVQAERMVQRTEVVRAAELRARQILEAGEADSRRLKNETEDFLDQRLGSFEILLDRLTRTVAQGRERLRIVGAAPEVPAQVDTTSGDVDGATFFDHAETDLY</sequence>
<proteinExistence type="predicted"/>
<protein>
    <submittedName>
        <fullName evidence="1">Unannotated protein</fullName>
    </submittedName>
</protein>
<organism evidence="1">
    <name type="scientific">freshwater metagenome</name>
    <dbReference type="NCBI Taxonomy" id="449393"/>
    <lineage>
        <taxon>unclassified sequences</taxon>
        <taxon>metagenomes</taxon>
        <taxon>ecological metagenomes</taxon>
    </lineage>
</organism>
<accession>A0A6J6KI46</accession>
<reference evidence="1" key="1">
    <citation type="submission" date="2020-05" db="EMBL/GenBank/DDBJ databases">
        <authorList>
            <person name="Chiriac C."/>
            <person name="Salcher M."/>
            <person name="Ghai R."/>
            <person name="Kavagutti S V."/>
        </authorList>
    </citation>
    <scope>NUCLEOTIDE SEQUENCE</scope>
</reference>
<gene>
    <name evidence="1" type="ORF">UFOPK2166_00725</name>
</gene>
<dbReference type="AlphaFoldDB" id="A0A6J6KI46"/>
<dbReference type="EMBL" id="CAEZWB010000083">
    <property type="protein sequence ID" value="CAB4649490.1"/>
    <property type="molecule type" value="Genomic_DNA"/>
</dbReference>